<protein>
    <submittedName>
        <fullName evidence="2">Uncharacterized protein</fullName>
    </submittedName>
</protein>
<evidence type="ECO:0000313" key="3">
    <source>
        <dbReference type="Proteomes" id="UP001597229"/>
    </source>
</evidence>
<comment type="caution">
    <text evidence="2">The sequence shown here is derived from an EMBL/GenBank/DDBJ whole genome shotgun (WGS) entry which is preliminary data.</text>
</comment>
<organism evidence="2 3">
    <name type="scientific">Nocardioides ginsengisoli</name>
    <dbReference type="NCBI Taxonomy" id="363868"/>
    <lineage>
        <taxon>Bacteria</taxon>
        <taxon>Bacillati</taxon>
        <taxon>Actinomycetota</taxon>
        <taxon>Actinomycetes</taxon>
        <taxon>Propionibacteriales</taxon>
        <taxon>Nocardioidaceae</taxon>
        <taxon>Nocardioides</taxon>
    </lineage>
</organism>
<feature type="region of interest" description="Disordered" evidence="1">
    <location>
        <begin position="51"/>
        <end position="75"/>
    </location>
</feature>
<accession>A0ABW3W0A0</accession>
<gene>
    <name evidence="2" type="ORF">ACFQ3F_11945</name>
</gene>
<sequence>MNAVARPCVVCGEPLAYSGRGRPPVAHAGSCARTRANEVDEGRRSHRMAAMLTDPDSRGSAPLPHRDVAGHRWSSDFDPDTMSVLSLPRRDVLALGEHPEKTHTDEAEAFWEARVEAARRKFRDLDDPADLVGVTVLRSWSETG</sequence>
<proteinExistence type="predicted"/>
<name>A0ABW3W0A0_9ACTN</name>
<dbReference type="RefSeq" id="WP_367918011.1">
    <property type="nucleotide sequence ID" value="NZ_BAABAC010000006.1"/>
</dbReference>
<evidence type="ECO:0000256" key="1">
    <source>
        <dbReference type="SAM" id="MobiDB-lite"/>
    </source>
</evidence>
<evidence type="ECO:0000313" key="2">
    <source>
        <dbReference type="EMBL" id="MFD1248500.1"/>
    </source>
</evidence>
<dbReference type="EMBL" id="JBHTLX010000016">
    <property type="protein sequence ID" value="MFD1248500.1"/>
    <property type="molecule type" value="Genomic_DNA"/>
</dbReference>
<keyword evidence="3" id="KW-1185">Reference proteome</keyword>
<feature type="compositionally biased region" description="Basic and acidic residues" evidence="1">
    <location>
        <begin position="64"/>
        <end position="75"/>
    </location>
</feature>
<reference evidence="3" key="1">
    <citation type="journal article" date="2019" name="Int. J. Syst. Evol. Microbiol.">
        <title>The Global Catalogue of Microorganisms (GCM) 10K type strain sequencing project: providing services to taxonomists for standard genome sequencing and annotation.</title>
        <authorList>
            <consortium name="The Broad Institute Genomics Platform"/>
            <consortium name="The Broad Institute Genome Sequencing Center for Infectious Disease"/>
            <person name="Wu L."/>
            <person name="Ma J."/>
        </authorList>
    </citation>
    <scope>NUCLEOTIDE SEQUENCE [LARGE SCALE GENOMIC DNA]</scope>
    <source>
        <strain evidence="3">CCUG 52478</strain>
    </source>
</reference>
<dbReference type="Proteomes" id="UP001597229">
    <property type="component" value="Unassembled WGS sequence"/>
</dbReference>